<dbReference type="GO" id="GO:0070131">
    <property type="term" value="P:positive regulation of mitochondrial translation"/>
    <property type="evidence" value="ECO:0007669"/>
    <property type="project" value="TreeGrafter"/>
</dbReference>
<protein>
    <recommendedName>
        <fullName evidence="2">DUF155 domain-containing protein</fullName>
    </recommendedName>
</protein>
<organism evidence="3 4">
    <name type="scientific">Nezara viridula</name>
    <name type="common">Southern green stink bug</name>
    <name type="synonym">Cimex viridulus</name>
    <dbReference type="NCBI Taxonomy" id="85310"/>
    <lineage>
        <taxon>Eukaryota</taxon>
        <taxon>Metazoa</taxon>
        <taxon>Ecdysozoa</taxon>
        <taxon>Arthropoda</taxon>
        <taxon>Hexapoda</taxon>
        <taxon>Insecta</taxon>
        <taxon>Pterygota</taxon>
        <taxon>Neoptera</taxon>
        <taxon>Paraneoptera</taxon>
        <taxon>Hemiptera</taxon>
        <taxon>Heteroptera</taxon>
        <taxon>Panheteroptera</taxon>
        <taxon>Pentatomomorpha</taxon>
        <taxon>Pentatomoidea</taxon>
        <taxon>Pentatomidae</taxon>
        <taxon>Pentatominae</taxon>
        <taxon>Nezara</taxon>
    </lineage>
</organism>
<feature type="domain" description="DUF155" evidence="2">
    <location>
        <begin position="120"/>
        <end position="300"/>
    </location>
</feature>
<dbReference type="InterPro" id="IPR051624">
    <property type="entry name" value="RMD1/Sad1-interacting"/>
</dbReference>
<reference evidence="3" key="1">
    <citation type="submission" date="2022-01" db="EMBL/GenBank/DDBJ databases">
        <authorList>
            <person name="King R."/>
        </authorList>
    </citation>
    <scope>NUCLEOTIDE SEQUENCE</scope>
</reference>
<dbReference type="PANTHER" id="PTHR16255">
    <property type="entry name" value="REQUIRED FOR MEIOTIC NUCLEAR DIVISION PROTEIN 1 HOMOLOG"/>
    <property type="match status" value="1"/>
</dbReference>
<dbReference type="GO" id="GO:0005739">
    <property type="term" value="C:mitochondrion"/>
    <property type="evidence" value="ECO:0007669"/>
    <property type="project" value="UniProtKB-ARBA"/>
</dbReference>
<comment type="similarity">
    <text evidence="1">Belongs to the RMD1/sif2 family.</text>
</comment>
<accession>A0A9P0HQZ3</accession>
<keyword evidence="4" id="KW-1185">Reference proteome</keyword>
<dbReference type="AlphaFoldDB" id="A0A9P0HQZ3"/>
<evidence type="ECO:0000313" key="4">
    <source>
        <dbReference type="Proteomes" id="UP001152798"/>
    </source>
</evidence>
<dbReference type="PANTHER" id="PTHR16255:SF1">
    <property type="entry name" value="REQUIRED FOR MEIOTIC NUCLEAR DIVISION PROTEIN 1 HOMOLOG"/>
    <property type="match status" value="1"/>
</dbReference>
<dbReference type="OrthoDB" id="18302at2759"/>
<sequence length="352" mass="40181">MQLGEAYMFKLDKCLGFRKQFTNSALNQCQLDILLKKHRKYIKKWKEVKQMKVQMDKNCLTLAAYATADRYDLQSVLDAIQSQNGFTACELTNDVPMKTELCNALHLKSASPDGREDSHVFCFDVGTVVMWNLSHGQREEMLEFLEPFEKNRYGYNLSRSTSELLAFNYAKSKASYLHDNTLYFGVADKSSDMIGLNRFLVSCAISLSTKIAAFEGMIETNLCRMEKVAERMKAGKDLNMKQRQVVAIAGITCATKYNLKMTTDSLLLPCKLLEHFKSDDERESFANTCVYFSLPQRLELFDNNIVLCECYVNFLLNHFSYCEKRRTQKLVLTLIGVSGVGIAMSLIKKILS</sequence>
<evidence type="ECO:0000256" key="1">
    <source>
        <dbReference type="ARBA" id="ARBA00008306"/>
    </source>
</evidence>
<dbReference type="Proteomes" id="UP001152798">
    <property type="component" value="Chromosome 6"/>
</dbReference>
<name>A0A9P0HQZ3_NEZVI</name>
<dbReference type="EMBL" id="OV725082">
    <property type="protein sequence ID" value="CAH1406651.1"/>
    <property type="molecule type" value="Genomic_DNA"/>
</dbReference>
<proteinExistence type="inferred from homology"/>
<evidence type="ECO:0000259" key="2">
    <source>
        <dbReference type="Pfam" id="PF02582"/>
    </source>
</evidence>
<evidence type="ECO:0000313" key="3">
    <source>
        <dbReference type="EMBL" id="CAH1406651.1"/>
    </source>
</evidence>
<dbReference type="Pfam" id="PF02582">
    <property type="entry name" value="DUF155"/>
    <property type="match status" value="1"/>
</dbReference>
<dbReference type="InterPro" id="IPR003734">
    <property type="entry name" value="DUF155"/>
</dbReference>
<gene>
    <name evidence="3" type="ORF">NEZAVI_LOCUS14540</name>
</gene>